<keyword evidence="1" id="KW-0472">Membrane</keyword>
<reference evidence="2 3" key="1">
    <citation type="submission" date="2012-06" db="EMBL/GenBank/DDBJ databases">
        <title>The complete genome of Aequorivita sublithincola DSM 14238.</title>
        <authorList>
            <consortium name="US DOE Joint Genome Institute (JGI-PGF)"/>
            <person name="Lucas S."/>
            <person name="Copeland A."/>
            <person name="Lapidus A."/>
            <person name="Goodwin L."/>
            <person name="Pitluck S."/>
            <person name="Peters L."/>
            <person name="Munk A.C.C."/>
            <person name="Kyrpides N."/>
            <person name="Mavromatis K."/>
            <person name="Pagani I."/>
            <person name="Ivanova N."/>
            <person name="Ovchinnikova G."/>
            <person name="Zeytun A."/>
            <person name="Detter J.C."/>
            <person name="Han C."/>
            <person name="Land M."/>
            <person name="Hauser L."/>
            <person name="Markowitz V."/>
            <person name="Cheng J.-F."/>
            <person name="Hugenholtz P."/>
            <person name="Woyke T."/>
            <person name="Wu D."/>
            <person name="Tindall B."/>
            <person name="Faehnrich R."/>
            <person name="Brambilla E."/>
            <person name="Klenk H.-P."/>
            <person name="Eisen J.A."/>
        </authorList>
    </citation>
    <scope>NUCLEOTIDE SEQUENCE [LARGE SCALE GENOMIC DNA]</scope>
    <source>
        <strain evidence="3">DSM 14238 / LMG 21431 / ACAM 643 / 9-3</strain>
    </source>
</reference>
<dbReference type="RefSeq" id="WP_014781528.1">
    <property type="nucleotide sequence ID" value="NC_018013.1"/>
</dbReference>
<sequence length="183" mass="21427">MTSEEFRNSIKRGRLQLSITDMFSYFRISLLLFIISIFCLTTGFQSLTSAFYEDQPLGIIGGTFLLITIIHYYFLNRQLKIRSVSTTVSKEEFQQKINKLAKEQHWKTTTISENFMEATLKRNGMNSRSFLDRSCGERIYIYKDTQTLYFKSMFDLDQNIEFTISSGENQLNEKIIKSTFQSS</sequence>
<dbReference type="OrthoDB" id="771329at2"/>
<dbReference type="STRING" id="746697.Aeqsu_0763"/>
<dbReference type="PATRIC" id="fig|746697.3.peg.764"/>
<evidence type="ECO:0000313" key="3">
    <source>
        <dbReference type="Proteomes" id="UP000006049"/>
    </source>
</evidence>
<protein>
    <submittedName>
        <fullName evidence="2">Uncharacterized protein</fullName>
    </submittedName>
</protein>
<keyword evidence="3" id="KW-1185">Reference proteome</keyword>
<proteinExistence type="predicted"/>
<feature type="transmembrane region" description="Helical" evidence="1">
    <location>
        <begin position="56"/>
        <end position="75"/>
    </location>
</feature>
<dbReference type="KEGG" id="asl:Aeqsu_0763"/>
<gene>
    <name evidence="2" type="ordered locus">Aeqsu_0763</name>
</gene>
<name>I3YTF2_AEQSU</name>
<keyword evidence="1" id="KW-0812">Transmembrane</keyword>
<evidence type="ECO:0000313" key="2">
    <source>
        <dbReference type="EMBL" id="AFL80270.1"/>
    </source>
</evidence>
<dbReference type="EMBL" id="CP003280">
    <property type="protein sequence ID" value="AFL80270.1"/>
    <property type="molecule type" value="Genomic_DNA"/>
</dbReference>
<feature type="transmembrane region" description="Helical" evidence="1">
    <location>
        <begin position="24"/>
        <end position="44"/>
    </location>
</feature>
<dbReference type="eggNOG" id="ENOG502ZH76">
    <property type="taxonomic scope" value="Bacteria"/>
</dbReference>
<dbReference type="HOGENOM" id="CLU_1472255_0_0_10"/>
<dbReference type="AlphaFoldDB" id="I3YTF2"/>
<accession>I3YTF2</accession>
<organism evidence="2 3">
    <name type="scientific">Aequorivita sublithincola (strain DSM 14238 / LMG 21431 / ACAM 643 / 9-3)</name>
    <dbReference type="NCBI Taxonomy" id="746697"/>
    <lineage>
        <taxon>Bacteria</taxon>
        <taxon>Pseudomonadati</taxon>
        <taxon>Bacteroidota</taxon>
        <taxon>Flavobacteriia</taxon>
        <taxon>Flavobacteriales</taxon>
        <taxon>Flavobacteriaceae</taxon>
        <taxon>Aequorivita</taxon>
    </lineage>
</organism>
<dbReference type="Proteomes" id="UP000006049">
    <property type="component" value="Chromosome"/>
</dbReference>
<evidence type="ECO:0000256" key="1">
    <source>
        <dbReference type="SAM" id="Phobius"/>
    </source>
</evidence>
<keyword evidence="1" id="KW-1133">Transmembrane helix</keyword>